<dbReference type="SUPFAM" id="SSF75217">
    <property type="entry name" value="alpha/beta knot"/>
    <property type="match status" value="1"/>
</dbReference>
<dbReference type="AlphaFoldDB" id="A0A6I6CZF0"/>
<feature type="binding site" evidence="5">
    <location>
        <begin position="123"/>
        <end position="128"/>
    </location>
    <ligand>
        <name>S-adenosyl-L-methionine</name>
        <dbReference type="ChEBI" id="CHEBI:59789"/>
    </ligand>
</feature>
<evidence type="ECO:0000256" key="4">
    <source>
        <dbReference type="ARBA" id="ARBA00038303"/>
    </source>
</evidence>
<dbReference type="GO" id="GO:0005737">
    <property type="term" value="C:cytoplasm"/>
    <property type="evidence" value="ECO:0007669"/>
    <property type="project" value="UniProtKB-SubCell"/>
</dbReference>
<comment type="subcellular location">
    <subcellularLocation>
        <location evidence="5">Cytoplasm</location>
    </subcellularLocation>
</comment>
<dbReference type="CDD" id="cd18081">
    <property type="entry name" value="RlmH-like"/>
    <property type="match status" value="1"/>
</dbReference>
<comment type="function">
    <text evidence="5">Specifically methylates the pseudouridine at position 1915 (m3Psi1915) in 23S rRNA.</text>
</comment>
<dbReference type="PIRSF" id="PIRSF004505">
    <property type="entry name" value="MT_bac"/>
    <property type="match status" value="1"/>
</dbReference>
<feature type="binding site" evidence="5">
    <location>
        <position position="104"/>
    </location>
    <ligand>
        <name>S-adenosyl-L-methionine</name>
        <dbReference type="ChEBI" id="CHEBI:59789"/>
    </ligand>
</feature>
<keyword evidence="1 5" id="KW-0489">Methyltransferase</keyword>
<keyword evidence="3 5" id="KW-0949">S-adenosyl-L-methionine</keyword>
<dbReference type="NCBIfam" id="NF000986">
    <property type="entry name" value="PRK00103.1-4"/>
    <property type="match status" value="1"/>
</dbReference>
<evidence type="ECO:0000313" key="6">
    <source>
        <dbReference type="EMBL" id="QGT78800.1"/>
    </source>
</evidence>
<protein>
    <recommendedName>
        <fullName evidence="5">Ribosomal RNA large subunit methyltransferase H</fullName>
        <ecNumber evidence="5">2.1.1.177</ecNumber>
    </recommendedName>
    <alternativeName>
        <fullName evidence="5">23S rRNA (pseudouridine1915-N3)-methyltransferase</fullName>
    </alternativeName>
    <alternativeName>
        <fullName evidence="5">23S rRNA m3Psi1915 methyltransferase</fullName>
    </alternativeName>
    <alternativeName>
        <fullName evidence="5">rRNA (pseudouridine-N3-)-methyltransferase RlmH</fullName>
    </alternativeName>
</protein>
<evidence type="ECO:0000256" key="3">
    <source>
        <dbReference type="ARBA" id="ARBA00022691"/>
    </source>
</evidence>
<sequence>MRIELISVGHKLPGWAEEGTQEYLKRLPAGCPVRLTEIPAAPRGKNVDIDRVKTMEAERIERAIPKGARVILFDERGRDRDTRQWAASLGDWLVEGRDVALVIGGPDGVAKSLRQRADETWRLSALTLPHPLVRVLVAEQLYRAWSLHQNHPYHRE</sequence>
<evidence type="ECO:0000313" key="7">
    <source>
        <dbReference type="Proteomes" id="UP000427716"/>
    </source>
</evidence>
<keyword evidence="2 5" id="KW-0808">Transferase</keyword>
<dbReference type="PANTHER" id="PTHR33603:SF1">
    <property type="entry name" value="RIBOSOMAL RNA LARGE SUBUNIT METHYLTRANSFERASE H"/>
    <property type="match status" value="1"/>
</dbReference>
<dbReference type="RefSeq" id="WP_156574344.1">
    <property type="nucleotide sequence ID" value="NZ_CP046415.1"/>
</dbReference>
<comment type="caution">
    <text evidence="5">Lacks conserved residue(s) required for the propagation of feature annotation.</text>
</comment>
<evidence type="ECO:0000256" key="2">
    <source>
        <dbReference type="ARBA" id="ARBA00022679"/>
    </source>
</evidence>
<dbReference type="HAMAP" id="MF_00658">
    <property type="entry name" value="23SrRNA_methyltr_H"/>
    <property type="match status" value="1"/>
</dbReference>
<accession>A0A6I6CZF0</accession>
<organism evidence="6 7">
    <name type="scientific">Guyparkeria halophila</name>
    <dbReference type="NCBI Taxonomy" id="47960"/>
    <lineage>
        <taxon>Bacteria</taxon>
        <taxon>Pseudomonadati</taxon>
        <taxon>Pseudomonadota</taxon>
        <taxon>Gammaproteobacteria</taxon>
        <taxon>Chromatiales</taxon>
        <taxon>Thioalkalibacteraceae</taxon>
        <taxon>Guyparkeria</taxon>
    </lineage>
</organism>
<dbReference type="PANTHER" id="PTHR33603">
    <property type="entry name" value="METHYLTRANSFERASE"/>
    <property type="match status" value="1"/>
</dbReference>
<dbReference type="InterPro" id="IPR003742">
    <property type="entry name" value="RlmH-like"/>
</dbReference>
<dbReference type="NCBIfam" id="TIGR00246">
    <property type="entry name" value="tRNA_RlmH_YbeA"/>
    <property type="match status" value="1"/>
</dbReference>
<comment type="similarity">
    <text evidence="4 5">Belongs to the RNA methyltransferase RlmH family.</text>
</comment>
<reference evidence="6 7" key="1">
    <citation type="submission" date="2019-11" db="EMBL/GenBank/DDBJ databases">
        <authorList>
            <person name="Zhang J."/>
            <person name="Sun C."/>
        </authorList>
    </citation>
    <scope>NUCLEOTIDE SEQUENCE [LARGE SCALE GENOMIC DNA]</scope>
    <source>
        <strain evidence="7">sp2</strain>
    </source>
</reference>
<keyword evidence="5" id="KW-0963">Cytoplasm</keyword>
<evidence type="ECO:0000256" key="5">
    <source>
        <dbReference type="HAMAP-Rule" id="MF_00658"/>
    </source>
</evidence>
<name>A0A6I6CZF0_9GAMM</name>
<keyword evidence="7" id="KW-1185">Reference proteome</keyword>
<dbReference type="Gene3D" id="3.40.1280.10">
    <property type="match status" value="1"/>
</dbReference>
<dbReference type="Pfam" id="PF02590">
    <property type="entry name" value="SPOUT_MTase"/>
    <property type="match status" value="1"/>
</dbReference>
<dbReference type="InterPro" id="IPR029026">
    <property type="entry name" value="tRNA_m1G_MTases_N"/>
</dbReference>
<comment type="catalytic activity">
    <reaction evidence="5">
        <text>pseudouridine(1915) in 23S rRNA + S-adenosyl-L-methionine = N(3)-methylpseudouridine(1915) in 23S rRNA + S-adenosyl-L-homocysteine + H(+)</text>
        <dbReference type="Rhea" id="RHEA:42752"/>
        <dbReference type="Rhea" id="RHEA-COMP:10221"/>
        <dbReference type="Rhea" id="RHEA-COMP:10222"/>
        <dbReference type="ChEBI" id="CHEBI:15378"/>
        <dbReference type="ChEBI" id="CHEBI:57856"/>
        <dbReference type="ChEBI" id="CHEBI:59789"/>
        <dbReference type="ChEBI" id="CHEBI:65314"/>
        <dbReference type="ChEBI" id="CHEBI:74486"/>
        <dbReference type="EC" id="2.1.1.177"/>
    </reaction>
</comment>
<dbReference type="EC" id="2.1.1.177" evidence="5"/>
<dbReference type="EMBL" id="CP046415">
    <property type="protein sequence ID" value="QGT78800.1"/>
    <property type="molecule type" value="Genomic_DNA"/>
</dbReference>
<proteinExistence type="inferred from homology"/>
<keyword evidence="5" id="KW-0698">rRNA processing</keyword>
<gene>
    <name evidence="5 6" type="primary">rlmH</name>
    <name evidence="6" type="ORF">GM160_07755</name>
</gene>
<dbReference type="GO" id="GO:0070038">
    <property type="term" value="F:rRNA (pseudouridine-N3-)-methyltransferase activity"/>
    <property type="evidence" value="ECO:0007669"/>
    <property type="project" value="UniProtKB-UniRule"/>
</dbReference>
<evidence type="ECO:0000256" key="1">
    <source>
        <dbReference type="ARBA" id="ARBA00022603"/>
    </source>
</evidence>
<dbReference type="InterPro" id="IPR029028">
    <property type="entry name" value="Alpha/beta_knot_MTases"/>
</dbReference>
<comment type="subunit">
    <text evidence="5">Homodimer.</text>
</comment>
<dbReference type="Proteomes" id="UP000427716">
    <property type="component" value="Chromosome"/>
</dbReference>
<dbReference type="KEGG" id="ghl:GM160_07755"/>